<comment type="caution">
    <text evidence="1">The sequence shown here is derived from an EMBL/GenBank/DDBJ whole genome shotgun (WGS) entry which is preliminary data.</text>
</comment>
<dbReference type="Proteomes" id="UP000654075">
    <property type="component" value="Unassembled WGS sequence"/>
</dbReference>
<proteinExistence type="predicted"/>
<dbReference type="EMBL" id="CAJNNW010031324">
    <property type="protein sequence ID" value="CAE8707097.1"/>
    <property type="molecule type" value="Genomic_DNA"/>
</dbReference>
<dbReference type="AlphaFoldDB" id="A0A813FFW7"/>
<keyword evidence="3" id="KW-1185">Reference proteome</keyword>
<evidence type="ECO:0000313" key="1">
    <source>
        <dbReference type="EMBL" id="CAE8613085.1"/>
    </source>
</evidence>
<reference evidence="1" key="1">
    <citation type="submission" date="2021-02" db="EMBL/GenBank/DDBJ databases">
        <authorList>
            <person name="Dougan E. K."/>
            <person name="Rhodes N."/>
            <person name="Thang M."/>
            <person name="Chan C."/>
        </authorList>
    </citation>
    <scope>NUCLEOTIDE SEQUENCE</scope>
</reference>
<organism evidence="1 3">
    <name type="scientific">Polarella glacialis</name>
    <name type="common">Dinoflagellate</name>
    <dbReference type="NCBI Taxonomy" id="89957"/>
    <lineage>
        <taxon>Eukaryota</taxon>
        <taxon>Sar</taxon>
        <taxon>Alveolata</taxon>
        <taxon>Dinophyceae</taxon>
        <taxon>Suessiales</taxon>
        <taxon>Suessiaceae</taxon>
        <taxon>Polarella</taxon>
    </lineage>
</organism>
<accession>A0A813FFW7</accession>
<evidence type="ECO:0000313" key="3">
    <source>
        <dbReference type="Proteomes" id="UP000654075"/>
    </source>
</evidence>
<protein>
    <submittedName>
        <fullName evidence="1">Uncharacterized protein</fullName>
    </submittedName>
</protein>
<dbReference type="EMBL" id="CAJNNV010025199">
    <property type="protein sequence ID" value="CAE8613085.1"/>
    <property type="molecule type" value="Genomic_DNA"/>
</dbReference>
<evidence type="ECO:0000313" key="2">
    <source>
        <dbReference type="EMBL" id="CAE8707097.1"/>
    </source>
</evidence>
<gene>
    <name evidence="1" type="ORF">PGLA1383_LOCUS30868</name>
    <name evidence="2" type="ORF">PGLA2088_LOCUS34399</name>
</gene>
<name>A0A813FFW7_POLGL</name>
<sequence>MEQVLSNCLAFGVDRLLPGLQEAGVVTDLDLLRLLPGAARHEEALTVLRVAGRRLGAEPLFSDKHEEELGAQLLIAWARSQPACYYARRPHADGQAPSSPFAAAGLMTAPGGGPHCSGMNIRAVLTLRRSVRGGNYELQRNNG</sequence>
<dbReference type="Proteomes" id="UP000626109">
    <property type="component" value="Unassembled WGS sequence"/>
</dbReference>